<gene>
    <name evidence="9" type="ORF">phytr_9650</name>
</gene>
<dbReference type="PANTHER" id="PTHR43126:SF2">
    <property type="entry name" value="D-ALANYL-D-ALANINE DIPEPTIDASE"/>
    <property type="match status" value="1"/>
</dbReference>
<evidence type="ECO:0000256" key="1">
    <source>
        <dbReference type="ARBA" id="ARBA00001362"/>
    </source>
</evidence>
<keyword evidence="3" id="KW-0479">Metal-binding</keyword>
<dbReference type="PANTHER" id="PTHR43126">
    <property type="entry name" value="D-ALANYL-D-ALANINE DIPEPTIDASE"/>
    <property type="match status" value="1"/>
</dbReference>
<keyword evidence="8" id="KW-0961">Cell wall biogenesis/degradation</keyword>
<evidence type="ECO:0000313" key="10">
    <source>
        <dbReference type="Proteomes" id="UP000241762"/>
    </source>
</evidence>
<dbReference type="Pfam" id="PF01427">
    <property type="entry name" value="Peptidase_M15"/>
    <property type="match status" value="1"/>
</dbReference>
<dbReference type="Gene3D" id="3.30.1380.10">
    <property type="match status" value="1"/>
</dbReference>
<keyword evidence="7" id="KW-0482">Metalloprotease</keyword>
<dbReference type="GO" id="GO:0071555">
    <property type="term" value="P:cell wall organization"/>
    <property type="evidence" value="ECO:0007669"/>
    <property type="project" value="UniProtKB-KW"/>
</dbReference>
<keyword evidence="5" id="KW-0862">Zinc</keyword>
<dbReference type="Proteomes" id="UP000241762">
    <property type="component" value="Chromosome"/>
</dbReference>
<dbReference type="InterPro" id="IPR009045">
    <property type="entry name" value="Zn_M74/Hedgehog-like"/>
</dbReference>
<evidence type="ECO:0000256" key="6">
    <source>
        <dbReference type="ARBA" id="ARBA00022997"/>
    </source>
</evidence>
<protein>
    <submittedName>
        <fullName evidence="9">Peptidase M15D, vanX D-ala-D-ala dipeptidase</fullName>
    </submittedName>
</protein>
<dbReference type="GO" id="GO:0046872">
    <property type="term" value="F:metal ion binding"/>
    <property type="evidence" value="ECO:0007669"/>
    <property type="project" value="UniProtKB-KW"/>
</dbReference>
<evidence type="ECO:0000313" key="9">
    <source>
        <dbReference type="EMBL" id="AVP87893.1"/>
    </source>
</evidence>
<dbReference type="AlphaFoldDB" id="A0A2P1P9F9"/>
<organism evidence="9 10">
    <name type="scientific">Candidatus Phycorickettsia trachydisci</name>
    <dbReference type="NCBI Taxonomy" id="2115978"/>
    <lineage>
        <taxon>Bacteria</taxon>
        <taxon>Pseudomonadati</taxon>
        <taxon>Pseudomonadota</taxon>
        <taxon>Alphaproteobacteria</taxon>
        <taxon>Rickettsiales</taxon>
        <taxon>Rickettsiaceae</taxon>
        <taxon>Candidatus Phycorickettsia</taxon>
    </lineage>
</organism>
<reference evidence="9 10" key="1">
    <citation type="submission" date="2018-03" db="EMBL/GenBank/DDBJ databases">
        <title>A gene transfer event suggests a long-term partnership between eustigmatophyte algae and a novel lineage of endosymbiotic bacteria.</title>
        <authorList>
            <person name="Yurchenko T."/>
            <person name="Sevcikova T."/>
            <person name="Pribyl P."/>
            <person name="El Karkouri K."/>
            <person name="Klimes V."/>
            <person name="Amaral R."/>
            <person name="Zbrankova V."/>
            <person name="Kim E."/>
            <person name="Raoult D."/>
            <person name="Santos L.M.A."/>
            <person name="Elias M."/>
        </authorList>
    </citation>
    <scope>NUCLEOTIDE SEQUENCE [LARGE SCALE GENOMIC DNA]</scope>
    <source>
        <strain evidence="9">CCALA 838</strain>
    </source>
</reference>
<dbReference type="GO" id="GO:0008237">
    <property type="term" value="F:metallopeptidase activity"/>
    <property type="evidence" value="ECO:0007669"/>
    <property type="project" value="UniProtKB-KW"/>
</dbReference>
<accession>A0A2P1P9F9</accession>
<evidence type="ECO:0000256" key="3">
    <source>
        <dbReference type="ARBA" id="ARBA00022723"/>
    </source>
</evidence>
<keyword evidence="4" id="KW-0378">Hydrolase</keyword>
<evidence type="ECO:0000256" key="4">
    <source>
        <dbReference type="ARBA" id="ARBA00022801"/>
    </source>
</evidence>
<dbReference type="SUPFAM" id="SSF55166">
    <property type="entry name" value="Hedgehog/DD-peptidase"/>
    <property type="match status" value="1"/>
</dbReference>
<evidence type="ECO:0000256" key="7">
    <source>
        <dbReference type="ARBA" id="ARBA00023049"/>
    </source>
</evidence>
<dbReference type="KEGG" id="ptc:phytr_9650"/>
<dbReference type="EMBL" id="CP027845">
    <property type="protein sequence ID" value="AVP87893.1"/>
    <property type="molecule type" value="Genomic_DNA"/>
</dbReference>
<sequence>MRKGYFMTTDTLTKNAPKAWQNPEVDNLICDNTLYLPIAHNDIKRIPIKENDEEMIDIIDMNNKRLVPLSKFSSQYNNTYKEFSLIRKTVADKLLKMLEFLPVELGIAYFEGFRPIYKQKQYFDDKMRETLETIKDKELAYEETSKSVLPPFDGNTPTHATGAAIDMTLFSFKNGLLDMGKFDTIFGPNHHQETFSTDTTQAQRKNRLILLEAAIKAGFVNYGFEWWHYSYGDKAWAYVKNQKEAIYDIAADKNDPILSIKKSDYLDTFDVT</sequence>
<evidence type="ECO:0000256" key="2">
    <source>
        <dbReference type="ARBA" id="ARBA00022670"/>
    </source>
</evidence>
<comment type="catalytic activity">
    <reaction evidence="1">
        <text>D-alanyl-D-alanine + H2O = 2 D-alanine</text>
        <dbReference type="Rhea" id="RHEA:20661"/>
        <dbReference type="ChEBI" id="CHEBI:15377"/>
        <dbReference type="ChEBI" id="CHEBI:57416"/>
        <dbReference type="ChEBI" id="CHEBI:57822"/>
        <dbReference type="EC" id="3.4.13.22"/>
    </reaction>
</comment>
<name>A0A2P1P9F9_9RICK</name>
<evidence type="ECO:0000256" key="5">
    <source>
        <dbReference type="ARBA" id="ARBA00022833"/>
    </source>
</evidence>
<keyword evidence="2" id="KW-0645">Protease</keyword>
<keyword evidence="6" id="KW-0224">Dipeptidase</keyword>
<dbReference type="GO" id="GO:0160237">
    <property type="term" value="F:D-Ala-D-Ala dipeptidase activity"/>
    <property type="evidence" value="ECO:0007669"/>
    <property type="project" value="UniProtKB-EC"/>
</dbReference>
<evidence type="ECO:0000256" key="8">
    <source>
        <dbReference type="ARBA" id="ARBA00023316"/>
    </source>
</evidence>
<dbReference type="InterPro" id="IPR000755">
    <property type="entry name" value="A_A_dipeptidase"/>
</dbReference>
<proteinExistence type="predicted"/>
<dbReference type="GO" id="GO:0006508">
    <property type="term" value="P:proteolysis"/>
    <property type="evidence" value="ECO:0007669"/>
    <property type="project" value="UniProtKB-KW"/>
</dbReference>
<keyword evidence="10" id="KW-1185">Reference proteome</keyword>